<dbReference type="SMART" id="SM00192">
    <property type="entry name" value="LDLa"/>
    <property type="match status" value="1"/>
</dbReference>
<dbReference type="InterPro" id="IPR002172">
    <property type="entry name" value="LDrepeatLR_classA_rpt"/>
</dbReference>
<dbReference type="CDD" id="cd00112">
    <property type="entry name" value="LDLa"/>
    <property type="match status" value="1"/>
</dbReference>
<dbReference type="EMBL" id="CAJNOM010000263">
    <property type="protein sequence ID" value="CAF1298568.1"/>
    <property type="molecule type" value="Genomic_DNA"/>
</dbReference>
<reference evidence="4" key="1">
    <citation type="submission" date="2021-02" db="EMBL/GenBank/DDBJ databases">
        <authorList>
            <person name="Nowell W R."/>
        </authorList>
    </citation>
    <scope>NUCLEOTIDE SEQUENCE</scope>
</reference>
<evidence type="ECO:0000313" key="5">
    <source>
        <dbReference type="EMBL" id="CAF1424285.1"/>
    </source>
</evidence>
<dbReference type="EMBL" id="CAJNOM010000263">
    <property type="protein sequence ID" value="CAF1297416.1"/>
    <property type="molecule type" value="Genomic_DNA"/>
</dbReference>
<evidence type="ECO:0000256" key="2">
    <source>
        <dbReference type="PROSITE-ProRule" id="PRU00124"/>
    </source>
</evidence>
<dbReference type="Gene3D" id="4.10.400.10">
    <property type="entry name" value="Low-density Lipoprotein Receptor"/>
    <property type="match status" value="1"/>
</dbReference>
<evidence type="ECO:0000313" key="3">
    <source>
        <dbReference type="EMBL" id="CAF1297416.1"/>
    </source>
</evidence>
<dbReference type="Pfam" id="PF00057">
    <property type="entry name" value="Ldl_recept_a"/>
    <property type="match status" value="1"/>
</dbReference>
<dbReference type="SUPFAM" id="SSF57424">
    <property type="entry name" value="LDL receptor-like module"/>
    <property type="match status" value="1"/>
</dbReference>
<keyword evidence="6" id="KW-1185">Reference proteome</keyword>
<accession>A0A815DLF5</accession>
<keyword evidence="1 2" id="KW-1015">Disulfide bond</keyword>
<dbReference type="AlphaFoldDB" id="A0A815DLF5"/>
<gene>
    <name evidence="5" type="ORF">BJG266_LOCUS38958</name>
    <name evidence="3" type="ORF">QVE165_LOCUS31048</name>
    <name evidence="4" type="ORF">QVE165_LOCUS31112</name>
</gene>
<evidence type="ECO:0000313" key="4">
    <source>
        <dbReference type="EMBL" id="CAF1298568.1"/>
    </source>
</evidence>
<organism evidence="4 6">
    <name type="scientific">Adineta steineri</name>
    <dbReference type="NCBI Taxonomy" id="433720"/>
    <lineage>
        <taxon>Eukaryota</taxon>
        <taxon>Metazoa</taxon>
        <taxon>Spiralia</taxon>
        <taxon>Gnathifera</taxon>
        <taxon>Rotifera</taxon>
        <taxon>Eurotatoria</taxon>
        <taxon>Bdelloidea</taxon>
        <taxon>Adinetida</taxon>
        <taxon>Adinetidae</taxon>
        <taxon>Adineta</taxon>
    </lineage>
</organism>
<dbReference type="Proteomes" id="UP000663832">
    <property type="component" value="Unassembled WGS sequence"/>
</dbReference>
<dbReference type="Proteomes" id="UP000663877">
    <property type="component" value="Unassembled WGS sequence"/>
</dbReference>
<dbReference type="PROSITE" id="PS50068">
    <property type="entry name" value="LDLRA_2"/>
    <property type="match status" value="1"/>
</dbReference>
<evidence type="ECO:0000256" key="1">
    <source>
        <dbReference type="ARBA" id="ARBA00023157"/>
    </source>
</evidence>
<dbReference type="EMBL" id="CAJNOI010001577">
    <property type="protein sequence ID" value="CAF1424285.1"/>
    <property type="molecule type" value="Genomic_DNA"/>
</dbReference>
<evidence type="ECO:0000313" key="6">
    <source>
        <dbReference type="Proteomes" id="UP000663832"/>
    </source>
</evidence>
<protein>
    <submittedName>
        <fullName evidence="4">Uncharacterized protein</fullName>
    </submittedName>
</protein>
<dbReference type="InterPro" id="IPR023415">
    <property type="entry name" value="LDLR_class-A_CS"/>
</dbReference>
<name>A0A815DLF5_9BILA</name>
<feature type="disulfide bond" evidence="2">
    <location>
        <begin position="48"/>
        <end position="66"/>
    </location>
</feature>
<proteinExistence type="predicted"/>
<dbReference type="InterPro" id="IPR036055">
    <property type="entry name" value="LDL_receptor-like_sf"/>
</dbReference>
<sequence length="122" mass="14619">MQLFSIDIHLYQLIIYLLISYTENRQVLYDNFKQHSDLFLCPYYLFRCDTTRCLPYAFVCNGEYNCHDRTDESNCSTALIDNNLCPTSYSINCEQDILHGTHWNEHDNHHEYTRPIQICIKR</sequence>
<feature type="disulfide bond" evidence="2">
    <location>
        <begin position="41"/>
        <end position="53"/>
    </location>
</feature>
<feature type="disulfide bond" evidence="2">
    <location>
        <begin position="60"/>
        <end position="75"/>
    </location>
</feature>
<comment type="caution">
    <text evidence="4">The sequence shown here is derived from an EMBL/GenBank/DDBJ whole genome shotgun (WGS) entry which is preliminary data.</text>
</comment>
<dbReference type="PROSITE" id="PS01209">
    <property type="entry name" value="LDLRA_1"/>
    <property type="match status" value="1"/>
</dbReference>
<dbReference type="OrthoDB" id="10013209at2759"/>